<evidence type="ECO:0000259" key="1">
    <source>
        <dbReference type="Pfam" id="PF02965"/>
    </source>
</evidence>
<feature type="domain" description="AdoMet activation" evidence="1">
    <location>
        <begin position="82"/>
        <end position="206"/>
    </location>
</feature>
<dbReference type="InterPro" id="IPR017342">
    <property type="entry name" value="S-AdoMet-dep_Met_synth_prd"/>
</dbReference>
<dbReference type="AlphaFoldDB" id="Q24TY9"/>
<dbReference type="PIRSF" id="PIRSF037984">
    <property type="entry name" value="Met_synth_TM0269_prd"/>
    <property type="match status" value="1"/>
</dbReference>
<dbReference type="InterPro" id="IPR004223">
    <property type="entry name" value="VitB12-dep_Met_synth_activ_dom"/>
</dbReference>
<evidence type="ECO:0000313" key="3">
    <source>
        <dbReference type="Proteomes" id="UP000001946"/>
    </source>
</evidence>
<organism evidence="2 3">
    <name type="scientific">Desulfitobacterium hafniense (strain Y51)</name>
    <dbReference type="NCBI Taxonomy" id="138119"/>
    <lineage>
        <taxon>Bacteria</taxon>
        <taxon>Bacillati</taxon>
        <taxon>Bacillota</taxon>
        <taxon>Clostridia</taxon>
        <taxon>Eubacteriales</taxon>
        <taxon>Desulfitobacteriaceae</taxon>
        <taxon>Desulfitobacterium</taxon>
    </lineage>
</organism>
<dbReference type="GO" id="GO:0008705">
    <property type="term" value="F:methionine synthase activity"/>
    <property type="evidence" value="ECO:0007669"/>
    <property type="project" value="InterPro"/>
</dbReference>
<proteinExistence type="predicted"/>
<evidence type="ECO:0000313" key="2">
    <source>
        <dbReference type="EMBL" id="BAE84503.1"/>
    </source>
</evidence>
<dbReference type="Pfam" id="PF02965">
    <property type="entry name" value="Met_synt_B12"/>
    <property type="match status" value="1"/>
</dbReference>
<gene>
    <name evidence="2" type="ordered locus">DSY2714</name>
</gene>
<dbReference type="HOGENOM" id="CLU_1173905_0_0_9"/>
<sequence>MWDTMAEAGSFAVLVPEVTMEELFTAQGADLSRRSPRQDMVDLNMKLLAEAKELAKVSIIWQEAKVLGSEQQELYLEGGLTLRGSLLPKVLGSADSVVLFAMTIGEGIDERVKEYTHQGKTLEAFIMDAAGSAILAKAAYHAISEIERLYKEKQLDTTFSLGPGHSYWKGLEDVRTIIDYLKGEQIGIRLTESNLMLPKKSIAMVMGVGSNLPDFKGKTHCDFCHLKGSCTMRELGANNC</sequence>
<reference evidence="2 3" key="1">
    <citation type="journal article" date="2006" name="J. Bacteriol.">
        <title>Complete genome sequence of the dehalorespiring bacterium Desulfitobacterium hafniense Y51 and comparison with Dehalococcoides ethenogenes 195.</title>
        <authorList>
            <person name="Nonaka H."/>
            <person name="Keresztes G."/>
            <person name="Shinoda Y."/>
            <person name="Ikenaga Y."/>
            <person name="Abe M."/>
            <person name="Naito K."/>
            <person name="Inatomi K."/>
            <person name="Furukawa K."/>
            <person name="Inui M."/>
            <person name="Yukawa H."/>
        </authorList>
    </citation>
    <scope>NUCLEOTIDE SEQUENCE [LARGE SCALE GENOMIC DNA]</scope>
    <source>
        <strain evidence="2 3">Y51</strain>
    </source>
</reference>
<accession>Q24TY9</accession>
<dbReference type="STRING" id="138119.DSY2714"/>
<dbReference type="Proteomes" id="UP000001946">
    <property type="component" value="Chromosome"/>
</dbReference>
<dbReference type="InterPro" id="IPR037010">
    <property type="entry name" value="VitB12-dep_Met_synth_activ_sf"/>
</dbReference>
<dbReference type="SUPFAM" id="SSF56507">
    <property type="entry name" value="Methionine synthase activation domain-like"/>
    <property type="match status" value="1"/>
</dbReference>
<dbReference type="eggNOG" id="COG1410">
    <property type="taxonomic scope" value="Bacteria"/>
</dbReference>
<name>Q24TY9_DESHY</name>
<dbReference type="KEGG" id="dsy:DSY2714"/>
<keyword evidence="3" id="KW-1185">Reference proteome</keyword>
<dbReference type="Gene3D" id="3.40.109.40">
    <property type="match status" value="1"/>
</dbReference>
<dbReference type="EMBL" id="AP008230">
    <property type="protein sequence ID" value="BAE84503.1"/>
    <property type="molecule type" value="Genomic_DNA"/>
</dbReference>
<protein>
    <recommendedName>
        <fullName evidence="1">AdoMet activation domain-containing protein</fullName>
    </recommendedName>
</protein>